<name>V9LJ80_CALMI</name>
<proteinExistence type="evidence at transcript level"/>
<dbReference type="InterPro" id="IPR036058">
    <property type="entry name" value="Kazal_dom_sf"/>
</dbReference>
<dbReference type="AlphaFoldDB" id="V9LJ80"/>
<keyword evidence="3" id="KW-0646">Protease inhibitor</keyword>
<dbReference type="PROSITE" id="PS00282">
    <property type="entry name" value="KAZAL_1"/>
    <property type="match status" value="1"/>
</dbReference>
<keyword evidence="5" id="KW-1015">Disulfide bond</keyword>
<keyword evidence="2" id="KW-0964">Secreted</keyword>
<comment type="subcellular location">
    <subcellularLocation>
        <location evidence="1">Secreted</location>
    </subcellularLocation>
</comment>
<dbReference type="GeneID" id="103172710"/>
<dbReference type="GO" id="GO:0004867">
    <property type="term" value="F:serine-type endopeptidase inhibitor activity"/>
    <property type="evidence" value="ECO:0007669"/>
    <property type="project" value="UniProtKB-KW"/>
</dbReference>
<dbReference type="OrthoDB" id="126772at2759"/>
<dbReference type="PANTHER" id="PTHR47729:SF1">
    <property type="entry name" value="OVOMUCOID-LIKE-RELATED"/>
    <property type="match status" value="1"/>
</dbReference>
<evidence type="ECO:0000256" key="6">
    <source>
        <dbReference type="SAM" id="SignalP"/>
    </source>
</evidence>
<keyword evidence="6" id="KW-0732">Signal</keyword>
<sequence length="80" mass="8589">MRVIGVFLTALLAFAFADMATASLPLQNPHCEDFPLAPICTKEYIPVCGTDGNTYSTRCVLCSLIKATGKIILIKHAGEC</sequence>
<feature type="chain" id="PRO_5004778892" evidence="6">
    <location>
        <begin position="23"/>
        <end position="80"/>
    </location>
</feature>
<evidence type="ECO:0000313" key="8">
    <source>
        <dbReference type="EMBL" id="AFP12929.1"/>
    </source>
</evidence>
<reference evidence="8" key="1">
    <citation type="journal article" date="2014" name="Nature">
        <title>Elephant shark genome provides unique insights into gnathostome evolution.</title>
        <authorList>
            <consortium name="International Elephant Shark Genome Sequencing Consortium"/>
            <person name="Venkatesh B."/>
            <person name="Lee A.P."/>
            <person name="Ravi V."/>
            <person name="Maurya A.K."/>
            <person name="Lian M.M."/>
            <person name="Swann J.B."/>
            <person name="Ohta Y."/>
            <person name="Flajnik M.F."/>
            <person name="Sutoh Y."/>
            <person name="Kasahara M."/>
            <person name="Hoon S."/>
            <person name="Gangu V."/>
            <person name="Roy S.W."/>
            <person name="Irimia M."/>
            <person name="Korzh V."/>
            <person name="Kondrychyn I."/>
            <person name="Lim Z.W."/>
            <person name="Tay B.H."/>
            <person name="Tohari S."/>
            <person name="Kong K.W."/>
            <person name="Ho S."/>
            <person name="Lorente-Galdos B."/>
            <person name="Quilez J."/>
            <person name="Marques-Bonet T."/>
            <person name="Raney B.J."/>
            <person name="Ingham P.W."/>
            <person name="Tay A."/>
            <person name="Hillier L.W."/>
            <person name="Minx P."/>
            <person name="Boehm T."/>
            <person name="Wilson R.K."/>
            <person name="Brenner S."/>
            <person name="Warren W.C."/>
        </authorList>
    </citation>
    <scope>NUCLEOTIDE SEQUENCE</scope>
    <source>
        <tissue evidence="8">Muscle</tissue>
    </source>
</reference>
<dbReference type="PROSITE" id="PS51465">
    <property type="entry name" value="KAZAL_2"/>
    <property type="match status" value="1"/>
</dbReference>
<dbReference type="InterPro" id="IPR051597">
    <property type="entry name" value="Bifunctional_prot_inhibitor"/>
</dbReference>
<dbReference type="Gene3D" id="3.30.60.30">
    <property type="match status" value="1"/>
</dbReference>
<dbReference type="PANTHER" id="PTHR47729">
    <property type="entry name" value="SERINE PEPTIDASE INHIBITOR, KAZAL TYPE 2, TANDEM DUPLICATE 1-RELATED"/>
    <property type="match status" value="1"/>
</dbReference>
<evidence type="ECO:0000256" key="3">
    <source>
        <dbReference type="ARBA" id="ARBA00022690"/>
    </source>
</evidence>
<dbReference type="EMBL" id="JW880412">
    <property type="protein sequence ID" value="AFP12929.1"/>
    <property type="molecule type" value="mRNA"/>
</dbReference>
<dbReference type="SUPFAM" id="SSF100895">
    <property type="entry name" value="Kazal-type serine protease inhibitors"/>
    <property type="match status" value="1"/>
</dbReference>
<accession>V9LJ80</accession>
<evidence type="ECO:0000259" key="7">
    <source>
        <dbReference type="PROSITE" id="PS51465"/>
    </source>
</evidence>
<dbReference type="RefSeq" id="XP_042201210.1">
    <property type="nucleotide sequence ID" value="XM_042345276.1"/>
</dbReference>
<dbReference type="InterPro" id="IPR001239">
    <property type="entry name" value="Prot_inh_Kazal-m"/>
</dbReference>
<organism evidence="8">
    <name type="scientific">Callorhinchus milii</name>
    <name type="common">Ghost shark</name>
    <dbReference type="NCBI Taxonomy" id="7868"/>
    <lineage>
        <taxon>Eukaryota</taxon>
        <taxon>Metazoa</taxon>
        <taxon>Chordata</taxon>
        <taxon>Craniata</taxon>
        <taxon>Vertebrata</taxon>
        <taxon>Chondrichthyes</taxon>
        <taxon>Holocephali</taxon>
        <taxon>Chimaeriformes</taxon>
        <taxon>Callorhinchidae</taxon>
        <taxon>Callorhinchus</taxon>
    </lineage>
</organism>
<dbReference type="SMART" id="SM00280">
    <property type="entry name" value="KAZAL"/>
    <property type="match status" value="1"/>
</dbReference>
<evidence type="ECO:0000256" key="2">
    <source>
        <dbReference type="ARBA" id="ARBA00022525"/>
    </source>
</evidence>
<protein>
    <submittedName>
        <fullName evidence="8">Serine protease inhibitor Kazal-type 2-like protein</fullName>
    </submittedName>
</protein>
<dbReference type="PRINTS" id="PR00290">
    <property type="entry name" value="KAZALINHBTR"/>
</dbReference>
<dbReference type="GO" id="GO:0005576">
    <property type="term" value="C:extracellular region"/>
    <property type="evidence" value="ECO:0007669"/>
    <property type="project" value="UniProtKB-SubCell"/>
</dbReference>
<evidence type="ECO:0000256" key="4">
    <source>
        <dbReference type="ARBA" id="ARBA00022900"/>
    </source>
</evidence>
<evidence type="ECO:0000256" key="5">
    <source>
        <dbReference type="ARBA" id="ARBA00023157"/>
    </source>
</evidence>
<evidence type="ECO:0000256" key="1">
    <source>
        <dbReference type="ARBA" id="ARBA00004613"/>
    </source>
</evidence>
<dbReference type="InterPro" id="IPR002350">
    <property type="entry name" value="Kazal_dom"/>
</dbReference>
<dbReference type="Pfam" id="PF00050">
    <property type="entry name" value="Kazal_1"/>
    <property type="match status" value="1"/>
</dbReference>
<dbReference type="KEGG" id="cmk:103172710"/>
<feature type="signal peptide" evidence="6">
    <location>
        <begin position="1"/>
        <end position="22"/>
    </location>
</feature>
<feature type="domain" description="Kazal-like" evidence="7">
    <location>
        <begin position="25"/>
        <end position="80"/>
    </location>
</feature>
<keyword evidence="4" id="KW-0722">Serine protease inhibitor</keyword>